<evidence type="ECO:0000313" key="3">
    <source>
        <dbReference type="EMBL" id="RMZ52392.1"/>
    </source>
</evidence>
<name>A0A087SP75_AUXPR</name>
<reference evidence="2 4" key="1">
    <citation type="journal article" date="2014" name="BMC Genomics">
        <title>Oil accumulation mechanisms of the oleaginous microalga Chlorella protothecoides revealed through its genome, transcriptomes, and proteomes.</title>
        <authorList>
            <person name="Gao C."/>
            <person name="Wang Y."/>
            <person name="Shen Y."/>
            <person name="Yan D."/>
            <person name="He X."/>
            <person name="Dai J."/>
            <person name="Wu Q."/>
        </authorList>
    </citation>
    <scope>NUCLEOTIDE SEQUENCE [LARGE SCALE GENOMIC DNA]</scope>
    <source>
        <strain evidence="2 4">0710</strain>
    </source>
</reference>
<dbReference type="RefSeq" id="XP_011400506.1">
    <property type="nucleotide sequence ID" value="XM_011402204.1"/>
</dbReference>
<accession>A0A087SP75</accession>
<dbReference type="NCBIfam" id="TIGR02097">
    <property type="entry name" value="yccV"/>
    <property type="match status" value="1"/>
</dbReference>
<dbReference type="Gene3D" id="2.30.30.390">
    <property type="entry name" value="Hemimethylated DNA-binding domain"/>
    <property type="match status" value="1"/>
</dbReference>
<dbReference type="SMART" id="SM00992">
    <property type="entry name" value="YccV-like"/>
    <property type="match status" value="1"/>
</dbReference>
<organism evidence="2 4">
    <name type="scientific">Auxenochlorella protothecoides</name>
    <name type="common">Green microalga</name>
    <name type="synonym">Chlorella protothecoides</name>
    <dbReference type="NCBI Taxonomy" id="3075"/>
    <lineage>
        <taxon>Eukaryota</taxon>
        <taxon>Viridiplantae</taxon>
        <taxon>Chlorophyta</taxon>
        <taxon>core chlorophytes</taxon>
        <taxon>Trebouxiophyceae</taxon>
        <taxon>Chlorellales</taxon>
        <taxon>Chlorellaceae</taxon>
        <taxon>Auxenochlorella</taxon>
    </lineage>
</organism>
<dbReference type="Proteomes" id="UP000279271">
    <property type="component" value="Unassembled WGS sequence"/>
</dbReference>
<dbReference type="PANTHER" id="PTHR48439:SF1">
    <property type="entry name" value="HEMIMETHYLATED DNA-BINDING DOMAIN-CONTAINING PROTEIN"/>
    <property type="match status" value="1"/>
</dbReference>
<dbReference type="EMBL" id="KL662148">
    <property type="protein sequence ID" value="KFM27529.1"/>
    <property type="molecule type" value="Genomic_DNA"/>
</dbReference>
<dbReference type="EMBL" id="QOKY01000206">
    <property type="protein sequence ID" value="RMZ52392.1"/>
    <property type="molecule type" value="Genomic_DNA"/>
</dbReference>
<evidence type="ECO:0000313" key="4">
    <source>
        <dbReference type="Proteomes" id="UP000028924"/>
    </source>
</evidence>
<dbReference type="GeneID" id="23616776"/>
<dbReference type="InterPro" id="IPR053189">
    <property type="entry name" value="Clp_protease_adapter_ClpF"/>
</dbReference>
<reference evidence="3" key="3">
    <citation type="submission" date="2018-10" db="EMBL/GenBank/DDBJ databases">
        <authorList>
            <person name="Hovde B."/>
            <person name="Zhang X."/>
        </authorList>
    </citation>
    <scope>NUCLEOTIDE SEQUENCE [LARGE SCALE GENOMIC DNA]</scope>
    <source>
        <strain evidence="3">UTEX 25</strain>
    </source>
</reference>
<feature type="domain" description="Hemimethylated DNA-binding" evidence="1">
    <location>
        <begin position="98"/>
        <end position="201"/>
    </location>
</feature>
<evidence type="ECO:0000313" key="5">
    <source>
        <dbReference type="Proteomes" id="UP000279271"/>
    </source>
</evidence>
<dbReference type="SUPFAM" id="SSF141255">
    <property type="entry name" value="YccV-like"/>
    <property type="match status" value="1"/>
</dbReference>
<protein>
    <submittedName>
        <fullName evidence="2">F-box only protein 21</fullName>
    </submittedName>
</protein>
<reference evidence="5" key="2">
    <citation type="journal article" date="2018" name="Algal Res.">
        <title>Characterization of plant carbon substrate utilization by Auxenochlorella protothecoides.</title>
        <authorList>
            <person name="Vogler B.W."/>
            <person name="Starkenburg S.R."/>
            <person name="Sudasinghe N."/>
            <person name="Schambach J.Y."/>
            <person name="Rollin J.A."/>
            <person name="Pattathil S."/>
            <person name="Barry A.N."/>
        </authorList>
    </citation>
    <scope>NUCLEOTIDE SEQUENCE [LARGE SCALE GENOMIC DNA]</scope>
    <source>
        <strain evidence="5">UTEX 25</strain>
    </source>
</reference>
<dbReference type="KEGG" id="apro:F751_5385"/>
<dbReference type="OrthoDB" id="28868at2759"/>
<evidence type="ECO:0000313" key="2">
    <source>
        <dbReference type="EMBL" id="KFM27529.1"/>
    </source>
</evidence>
<keyword evidence="4" id="KW-1185">Reference proteome</keyword>
<dbReference type="Pfam" id="PF08755">
    <property type="entry name" value="YccV-like"/>
    <property type="match status" value="1"/>
</dbReference>
<reference evidence="3" key="4">
    <citation type="submission" date="2018-11" db="EMBL/GenBank/DDBJ databases">
        <title>Characterization of plant carbon substrate utilization by Auxenochlorella protothecoides.</title>
        <authorList>
            <person name="Vogler B.W."/>
            <person name="Starkenburg S.R."/>
            <person name="Sudasinghe N."/>
            <person name="Schambach J.Y."/>
            <person name="Rollin J.A."/>
            <person name="Pattathil S."/>
            <person name="Barry A.N."/>
        </authorList>
    </citation>
    <scope>NUCLEOTIDE SEQUENCE [LARGE SCALE GENOMIC DNA]</scope>
    <source>
        <strain evidence="3">UTEX 25</strain>
    </source>
</reference>
<sequence>MGQRGCARPGGVSKAASADAGEVEVWAEETLMEAQLGAFLQSNTRVADLEAALKLELDAEEYAAASATLLLLKQARLESAAAREAAEGAMRRTLRWGAYAHGVGAVVTHRRYGYRGVVAGMDPTCLASPAWMAAMRVDALSQGRFQPFYHVLVDERDRPGGVTTYVAEENLVAPRGVRPILHPLMDELFLGMSKEGVYNPSMKLHLLFRKRLGPQ</sequence>
<gene>
    <name evidence="3" type="ORF">APUTEX25_000667</name>
    <name evidence="2" type="ORF">F751_5385</name>
</gene>
<dbReference type="AlphaFoldDB" id="A0A087SP75"/>
<dbReference type="Proteomes" id="UP000028924">
    <property type="component" value="Unassembled WGS sequence"/>
</dbReference>
<dbReference type="InterPro" id="IPR036623">
    <property type="entry name" value="Hemimethylated_DNA-bd_sf"/>
</dbReference>
<dbReference type="InterPro" id="IPR011722">
    <property type="entry name" value="Hemimethylated_DNA-bd_dom"/>
</dbReference>
<evidence type="ECO:0000259" key="1">
    <source>
        <dbReference type="SMART" id="SM00992"/>
    </source>
</evidence>
<dbReference type="STRING" id="3075.A0A087SP75"/>
<dbReference type="GO" id="GO:0003677">
    <property type="term" value="F:DNA binding"/>
    <property type="evidence" value="ECO:0007669"/>
    <property type="project" value="InterPro"/>
</dbReference>
<proteinExistence type="predicted"/>
<dbReference type="PANTHER" id="PTHR48439">
    <property type="entry name" value="HEMIMETHYLATED DNA-BINDING DOMAIN-CONTAINING PROTEIN"/>
    <property type="match status" value="1"/>
</dbReference>